<organism evidence="2">
    <name type="scientific">Salmonella enterica subsp. salamae</name>
    <dbReference type="NCBI Taxonomy" id="59202"/>
    <lineage>
        <taxon>Bacteria</taxon>
        <taxon>Pseudomonadati</taxon>
        <taxon>Pseudomonadota</taxon>
        <taxon>Gammaproteobacteria</taxon>
        <taxon>Enterobacterales</taxon>
        <taxon>Enterobacteriaceae</taxon>
        <taxon>Salmonella</taxon>
    </lineage>
</organism>
<dbReference type="AlphaFoldDB" id="A0A5Y2S5K1"/>
<sequence>MTTVKNESGVITSVVLPVIVDGYKWECNKDRMWNLNELHKALSLDENQRPSEWDNKVSRELLSSGNLRKVDKVGTYATEQAAIAYAMWISVPFYMTVINAFIELRNDNVIKAFNLAKQNQTIKPISNVEFDKLRSRGWSITDAIKKAGIPNAVLVNRMLKSGLMHNPFYKRHMGSWIANKKGRINGYWKAPEGDGRFNNDGVKVLEKGFEWLKEQHPEINRQVAIMKGNAKRRSRR</sequence>
<dbReference type="Proteomes" id="UP000839746">
    <property type="component" value="Unassembled WGS sequence"/>
</dbReference>
<dbReference type="InterPro" id="IPR018004">
    <property type="entry name" value="KilA/APSES_HTH"/>
</dbReference>
<reference evidence="2" key="1">
    <citation type="submission" date="2019-07" db="EMBL/GenBank/DDBJ databases">
        <authorList>
            <person name="Ashton P.M."/>
            <person name="Dallman T."/>
            <person name="Nair S."/>
            <person name="De Pinna E."/>
            <person name="Peters T."/>
            <person name="Grant K."/>
        </authorList>
    </citation>
    <scope>NUCLEOTIDE SEQUENCE [LARGE SCALE GENOMIC DNA]</scope>
    <source>
        <strain evidence="2">107213</strain>
    </source>
</reference>
<dbReference type="Pfam" id="PF04383">
    <property type="entry name" value="KilA-N"/>
    <property type="match status" value="1"/>
</dbReference>
<feature type="domain" description="KilA/APSES-type HTH DNA-binding" evidence="1">
    <location>
        <begin position="26"/>
        <end position="107"/>
    </location>
</feature>
<accession>A0A5Y2S5K1</accession>
<protein>
    <submittedName>
        <fullName evidence="2">KilA-N domain-containing protein</fullName>
    </submittedName>
</protein>
<evidence type="ECO:0000259" key="1">
    <source>
        <dbReference type="SMART" id="SM01252"/>
    </source>
</evidence>
<gene>
    <name evidence="2" type="ORF">FNN84_19780</name>
</gene>
<evidence type="ECO:0000313" key="2">
    <source>
        <dbReference type="EMBL" id="ECF6053428.1"/>
    </source>
</evidence>
<dbReference type="EMBL" id="AAILSQ010000023">
    <property type="protein sequence ID" value="ECF6053428.1"/>
    <property type="molecule type" value="Genomic_DNA"/>
</dbReference>
<comment type="caution">
    <text evidence="2">The sequence shown here is derived from an EMBL/GenBank/DDBJ whole genome shotgun (WGS) entry which is preliminary data.</text>
</comment>
<proteinExistence type="predicted"/>
<dbReference type="SMART" id="SM01252">
    <property type="entry name" value="KilA-N"/>
    <property type="match status" value="1"/>
</dbReference>
<name>A0A5Y2S5K1_SALER</name>